<evidence type="ECO:0000313" key="2">
    <source>
        <dbReference type="Proteomes" id="UP000305948"/>
    </source>
</evidence>
<dbReference type="Proteomes" id="UP000305948">
    <property type="component" value="Unassembled WGS sequence"/>
</dbReference>
<protein>
    <submittedName>
        <fullName evidence="1">Uncharacterized protein</fullName>
    </submittedName>
</protein>
<reference evidence="1 2" key="1">
    <citation type="journal article" date="2019" name="Nat. Ecol. Evol.">
        <title>Megaphylogeny resolves global patterns of mushroom evolution.</title>
        <authorList>
            <person name="Varga T."/>
            <person name="Krizsan K."/>
            <person name="Foldi C."/>
            <person name="Dima B."/>
            <person name="Sanchez-Garcia M."/>
            <person name="Sanchez-Ramirez S."/>
            <person name="Szollosi G.J."/>
            <person name="Szarkandi J.G."/>
            <person name="Papp V."/>
            <person name="Albert L."/>
            <person name="Andreopoulos W."/>
            <person name="Angelini C."/>
            <person name="Antonin V."/>
            <person name="Barry K.W."/>
            <person name="Bougher N.L."/>
            <person name="Buchanan P."/>
            <person name="Buyck B."/>
            <person name="Bense V."/>
            <person name="Catcheside P."/>
            <person name="Chovatia M."/>
            <person name="Cooper J."/>
            <person name="Damon W."/>
            <person name="Desjardin D."/>
            <person name="Finy P."/>
            <person name="Geml J."/>
            <person name="Haridas S."/>
            <person name="Hughes K."/>
            <person name="Justo A."/>
            <person name="Karasinski D."/>
            <person name="Kautmanova I."/>
            <person name="Kiss B."/>
            <person name="Kocsube S."/>
            <person name="Kotiranta H."/>
            <person name="LaButti K.M."/>
            <person name="Lechner B.E."/>
            <person name="Liimatainen K."/>
            <person name="Lipzen A."/>
            <person name="Lukacs Z."/>
            <person name="Mihaltcheva S."/>
            <person name="Morgado L.N."/>
            <person name="Niskanen T."/>
            <person name="Noordeloos M.E."/>
            <person name="Ohm R.A."/>
            <person name="Ortiz-Santana B."/>
            <person name="Ovrebo C."/>
            <person name="Racz N."/>
            <person name="Riley R."/>
            <person name="Savchenko A."/>
            <person name="Shiryaev A."/>
            <person name="Soop K."/>
            <person name="Spirin V."/>
            <person name="Szebenyi C."/>
            <person name="Tomsovsky M."/>
            <person name="Tulloss R.E."/>
            <person name="Uehling J."/>
            <person name="Grigoriev I.V."/>
            <person name="Vagvolgyi C."/>
            <person name="Papp T."/>
            <person name="Martin F.M."/>
            <person name="Miettinen O."/>
            <person name="Hibbett D.S."/>
            <person name="Nagy L.G."/>
        </authorList>
    </citation>
    <scope>NUCLEOTIDE SEQUENCE [LARGE SCALE GENOMIC DNA]</scope>
    <source>
        <strain evidence="1 2">OMC1185</strain>
    </source>
</reference>
<evidence type="ECO:0000313" key="1">
    <source>
        <dbReference type="EMBL" id="TFK57331.1"/>
    </source>
</evidence>
<name>A0A5C3NU95_9AGAM</name>
<dbReference type="AlphaFoldDB" id="A0A5C3NU95"/>
<accession>A0A5C3NU95</accession>
<dbReference type="EMBL" id="ML213503">
    <property type="protein sequence ID" value="TFK57331.1"/>
    <property type="molecule type" value="Genomic_DNA"/>
</dbReference>
<keyword evidence="2" id="KW-1185">Reference proteome</keyword>
<sequence length="83" mass="8660">MSGLTAASGNKDRCAAAGLLLSPSHQLFGISSYSPRSLRCDGIEACSKLDVSRVGRVYGQSLRAQGTKGEASQVGDMVIKVED</sequence>
<proteinExistence type="predicted"/>
<gene>
    <name evidence="1" type="ORF">OE88DRAFT_124402</name>
</gene>
<organism evidence="1 2">
    <name type="scientific">Heliocybe sulcata</name>
    <dbReference type="NCBI Taxonomy" id="5364"/>
    <lineage>
        <taxon>Eukaryota</taxon>
        <taxon>Fungi</taxon>
        <taxon>Dikarya</taxon>
        <taxon>Basidiomycota</taxon>
        <taxon>Agaricomycotina</taxon>
        <taxon>Agaricomycetes</taxon>
        <taxon>Gloeophyllales</taxon>
        <taxon>Gloeophyllaceae</taxon>
        <taxon>Heliocybe</taxon>
    </lineage>
</organism>